<keyword evidence="4" id="KW-0238">DNA-binding</keyword>
<dbReference type="PANTHER" id="PTHR46577:SF2">
    <property type="entry name" value="TRANSCRIPTIONAL REGULATORY PROTEIN"/>
    <property type="match status" value="1"/>
</dbReference>
<dbReference type="Gene3D" id="3.40.640.10">
    <property type="entry name" value="Type I PLP-dependent aspartate aminotransferase-like (Major domain)"/>
    <property type="match status" value="1"/>
</dbReference>
<dbReference type="EMBL" id="QOKZ01000011">
    <property type="protein sequence ID" value="RMC31639.1"/>
    <property type="molecule type" value="Genomic_DNA"/>
</dbReference>
<evidence type="ECO:0000256" key="2">
    <source>
        <dbReference type="ARBA" id="ARBA00022898"/>
    </source>
</evidence>
<dbReference type="CDD" id="cd07377">
    <property type="entry name" value="WHTH_GntR"/>
    <property type="match status" value="1"/>
</dbReference>
<evidence type="ECO:0000256" key="5">
    <source>
        <dbReference type="ARBA" id="ARBA00023163"/>
    </source>
</evidence>
<dbReference type="InterPro" id="IPR015421">
    <property type="entry name" value="PyrdxlP-dep_Trfase_major"/>
</dbReference>
<dbReference type="InterPro" id="IPR015424">
    <property type="entry name" value="PyrdxlP-dep_Trfase"/>
</dbReference>
<dbReference type="PROSITE" id="PS50949">
    <property type="entry name" value="HTH_GNTR"/>
    <property type="match status" value="1"/>
</dbReference>
<dbReference type="OrthoDB" id="9808770at2"/>
<evidence type="ECO:0000256" key="4">
    <source>
        <dbReference type="ARBA" id="ARBA00023125"/>
    </source>
</evidence>
<protein>
    <submittedName>
        <fullName evidence="7">PLP-dependent aminotransferase family protein</fullName>
    </submittedName>
</protein>
<dbReference type="SUPFAM" id="SSF53383">
    <property type="entry name" value="PLP-dependent transferases"/>
    <property type="match status" value="1"/>
</dbReference>
<evidence type="ECO:0000259" key="6">
    <source>
        <dbReference type="PROSITE" id="PS50949"/>
    </source>
</evidence>
<evidence type="ECO:0000256" key="1">
    <source>
        <dbReference type="ARBA" id="ARBA00005384"/>
    </source>
</evidence>
<dbReference type="AlphaFoldDB" id="A0A3M0M1H1"/>
<dbReference type="GO" id="GO:0003677">
    <property type="term" value="F:DNA binding"/>
    <property type="evidence" value="ECO:0007669"/>
    <property type="project" value="UniProtKB-KW"/>
</dbReference>
<dbReference type="GO" id="GO:0030170">
    <property type="term" value="F:pyridoxal phosphate binding"/>
    <property type="evidence" value="ECO:0007669"/>
    <property type="project" value="InterPro"/>
</dbReference>
<sequence>MKFRETIYLKDSQTRVDKIVETLSQRLANGLYRIGERLPSIRRAAQEHGVSKNTMADAYDRLVAQGLLQARPGSGYYVSRRELPQTSPAPPHLAAAVDLVSLLREQLDRHYEVRPGDGRPPASWTEGSELRRHFAGRGIAGSSADDFGYGHARGFEPLRDRLRLMLMERSITAKPDGLLLTHGANHAMDLIIRHFLQPGDTVLVDEPGYYPLFAKLALAKVNMIGVPRRVDGPDPEEFELKLARHRPKLFFTQSQAHNPTGGSLAPSVAFSLLQAAEKWGVLIVENDAFADIVPPESPRLAALDQLNRVIYIGTFSKTLSASLRCGFLSAHPSLVAPLTDMAILTTVATSDFVERFVFGLIQSGQYLRHLRRLRARVEAANEKAVDALDQAGLDVHPSRVPGFYLWAEFRRPLNELDLFQAAVRQSIFLAPGSMFSPQRTQGARAAIRVNVAHATDPRFLSFLKSAARSSA</sequence>
<keyword evidence="2" id="KW-0663">Pyridoxal phosphate</keyword>
<evidence type="ECO:0000256" key="3">
    <source>
        <dbReference type="ARBA" id="ARBA00023015"/>
    </source>
</evidence>
<evidence type="ECO:0000313" key="8">
    <source>
        <dbReference type="Proteomes" id="UP000273516"/>
    </source>
</evidence>
<proteinExistence type="inferred from homology"/>
<keyword evidence="8" id="KW-1185">Reference proteome</keyword>
<comment type="similarity">
    <text evidence="1">In the C-terminal section; belongs to the class-I pyridoxal-phosphate-dependent aminotransferase family.</text>
</comment>
<dbReference type="Proteomes" id="UP000273516">
    <property type="component" value="Unassembled WGS sequence"/>
</dbReference>
<dbReference type="Gene3D" id="1.10.10.10">
    <property type="entry name" value="Winged helix-like DNA-binding domain superfamily/Winged helix DNA-binding domain"/>
    <property type="match status" value="1"/>
</dbReference>
<dbReference type="GO" id="GO:0008483">
    <property type="term" value="F:transaminase activity"/>
    <property type="evidence" value="ECO:0007669"/>
    <property type="project" value="UniProtKB-KW"/>
</dbReference>
<keyword evidence="7" id="KW-0808">Transferase</keyword>
<reference evidence="7 8" key="1">
    <citation type="submission" date="2018-07" db="EMBL/GenBank/DDBJ databases">
        <authorList>
            <person name="Zhang Y."/>
            <person name="Wang L."/>
            <person name="Ma S."/>
        </authorList>
    </citation>
    <scope>NUCLEOTIDE SEQUENCE [LARGE SCALE GENOMIC DNA]</scope>
    <source>
        <strain evidence="7 8">4-2</strain>
    </source>
</reference>
<gene>
    <name evidence="7" type="ORF">C9E81_20340</name>
</gene>
<dbReference type="InterPro" id="IPR004839">
    <property type="entry name" value="Aminotransferase_I/II_large"/>
</dbReference>
<dbReference type="Pfam" id="PF00155">
    <property type="entry name" value="Aminotran_1_2"/>
    <property type="match status" value="1"/>
</dbReference>
<organism evidence="7 8">
    <name type="scientific">Paracoccus alkanivorans</name>
    <dbReference type="NCBI Taxonomy" id="2116655"/>
    <lineage>
        <taxon>Bacteria</taxon>
        <taxon>Pseudomonadati</taxon>
        <taxon>Pseudomonadota</taxon>
        <taxon>Alphaproteobacteria</taxon>
        <taxon>Rhodobacterales</taxon>
        <taxon>Paracoccaceae</taxon>
        <taxon>Paracoccus</taxon>
    </lineage>
</organism>
<name>A0A3M0M1H1_9RHOB</name>
<keyword evidence="5" id="KW-0804">Transcription</keyword>
<dbReference type="GO" id="GO:0003700">
    <property type="term" value="F:DNA-binding transcription factor activity"/>
    <property type="evidence" value="ECO:0007669"/>
    <property type="project" value="InterPro"/>
</dbReference>
<dbReference type="InterPro" id="IPR000524">
    <property type="entry name" value="Tscrpt_reg_HTH_GntR"/>
</dbReference>
<keyword evidence="7" id="KW-0032">Aminotransferase</keyword>
<keyword evidence="3" id="KW-0805">Transcription regulation</keyword>
<accession>A0A3M0M1H1</accession>
<feature type="domain" description="HTH gntR-type" evidence="6">
    <location>
        <begin position="13"/>
        <end position="81"/>
    </location>
</feature>
<dbReference type="InterPro" id="IPR036390">
    <property type="entry name" value="WH_DNA-bd_sf"/>
</dbReference>
<dbReference type="InterPro" id="IPR036388">
    <property type="entry name" value="WH-like_DNA-bd_sf"/>
</dbReference>
<dbReference type="Pfam" id="PF00392">
    <property type="entry name" value="GntR"/>
    <property type="match status" value="1"/>
</dbReference>
<dbReference type="SUPFAM" id="SSF46785">
    <property type="entry name" value="Winged helix' DNA-binding domain"/>
    <property type="match status" value="1"/>
</dbReference>
<evidence type="ECO:0000313" key="7">
    <source>
        <dbReference type="EMBL" id="RMC31639.1"/>
    </source>
</evidence>
<dbReference type="SMART" id="SM00345">
    <property type="entry name" value="HTH_GNTR"/>
    <property type="match status" value="1"/>
</dbReference>
<dbReference type="CDD" id="cd00609">
    <property type="entry name" value="AAT_like"/>
    <property type="match status" value="1"/>
</dbReference>
<dbReference type="PANTHER" id="PTHR46577">
    <property type="entry name" value="HTH-TYPE TRANSCRIPTIONAL REGULATORY PROTEIN GABR"/>
    <property type="match status" value="1"/>
</dbReference>
<comment type="caution">
    <text evidence="7">The sequence shown here is derived from an EMBL/GenBank/DDBJ whole genome shotgun (WGS) entry which is preliminary data.</text>
</comment>
<dbReference type="InterPro" id="IPR051446">
    <property type="entry name" value="HTH_trans_reg/aminotransferase"/>
</dbReference>